<dbReference type="GO" id="GO:0004197">
    <property type="term" value="F:cysteine-type endopeptidase activity"/>
    <property type="evidence" value="ECO:0007669"/>
    <property type="project" value="InterPro"/>
</dbReference>
<dbReference type="PRINTS" id="PR00376">
    <property type="entry name" value="IL1BCENZYME"/>
</dbReference>
<dbReference type="InterPro" id="IPR002138">
    <property type="entry name" value="Pept_C14_p10"/>
</dbReference>
<dbReference type="PROSITE" id="PS50208">
    <property type="entry name" value="CASPASE_P20"/>
    <property type="match status" value="1"/>
</dbReference>
<feature type="domain" description="Caspase family p10" evidence="4">
    <location>
        <begin position="209"/>
        <end position="271"/>
    </location>
</feature>
<dbReference type="PANTHER" id="PTHR22576:SF41">
    <property type="entry name" value="CASPASE 14, APOPTOSIS-RELATED CYSTEINE PEPTIDASE"/>
    <property type="match status" value="1"/>
</dbReference>
<dbReference type="Gene3D" id="3.30.70.1470">
    <property type="entry name" value="Caspase-like"/>
    <property type="match status" value="1"/>
</dbReference>
<dbReference type="SMART" id="SM00115">
    <property type="entry name" value="CASc"/>
    <property type="match status" value="1"/>
</dbReference>
<dbReference type="GeneID" id="117362930"/>
<dbReference type="FunFam" id="3.40.50.1460:FF:000024">
    <property type="entry name" value="Caspase 21"/>
    <property type="match status" value="1"/>
</dbReference>
<dbReference type="InterPro" id="IPR011600">
    <property type="entry name" value="Pept_C14_caspase"/>
</dbReference>
<accession>A0A6P8R7Y7</accession>
<organism evidence="6 7">
    <name type="scientific">Geotrypetes seraphini</name>
    <name type="common">Gaboon caecilian</name>
    <name type="synonym">Caecilia seraphini</name>
    <dbReference type="NCBI Taxonomy" id="260995"/>
    <lineage>
        <taxon>Eukaryota</taxon>
        <taxon>Metazoa</taxon>
        <taxon>Chordata</taxon>
        <taxon>Craniata</taxon>
        <taxon>Vertebrata</taxon>
        <taxon>Euteleostomi</taxon>
        <taxon>Amphibia</taxon>
        <taxon>Gymnophiona</taxon>
        <taxon>Geotrypetes</taxon>
    </lineage>
</organism>
<dbReference type="InterPro" id="IPR029030">
    <property type="entry name" value="Caspase-like_dom_sf"/>
</dbReference>
<dbReference type="InterPro" id="IPR033139">
    <property type="entry name" value="Caspase_cys_AS"/>
</dbReference>
<dbReference type="InterPro" id="IPR052039">
    <property type="entry name" value="Caspase-related_regulators"/>
</dbReference>
<feature type="region of interest" description="Disordered" evidence="3">
    <location>
        <begin position="1"/>
        <end position="34"/>
    </location>
</feature>
<dbReference type="AlphaFoldDB" id="A0A6P8R7Y7"/>
<evidence type="ECO:0000313" key="6">
    <source>
        <dbReference type="Proteomes" id="UP000515159"/>
    </source>
</evidence>
<evidence type="ECO:0000256" key="2">
    <source>
        <dbReference type="RuleBase" id="RU003971"/>
    </source>
</evidence>
<sequence length="296" mass="33171">MSPRSGETYRAKDDVLGLPSSSSEKSSRPVTRANSSRVIKNRALIIVMSDFHPRSNLPSRKGATKDANRLFKILSRLDYDAKLFTDKTAEEIKQIYEQESQEEQGDCFLSILSSHGEEGAIYDFHGHPIKLMQIFHMLSPDKCRALAGKPKLFFIQACRGQMLDEGIQIEADSGVSQDDNFAHYLTIPDDTTVMFASSPGYAAFLNLAGSVFLQTLCNLLEAEERHLELTSLLTRISYRVAYKFQARGQYKGMKEMPCFITNMTQDFYPFSKCKTERNSQAAGSLASKSPPDLSCD</sequence>
<feature type="domain" description="Caspase family p20" evidence="5">
    <location>
        <begin position="43"/>
        <end position="162"/>
    </location>
</feature>
<dbReference type="InParanoid" id="A0A6P8R7Y7"/>
<dbReference type="Gene3D" id="3.40.50.1460">
    <property type="match status" value="1"/>
</dbReference>
<proteinExistence type="inferred from homology"/>
<dbReference type="SUPFAM" id="SSF52129">
    <property type="entry name" value="Caspase-like"/>
    <property type="match status" value="1"/>
</dbReference>
<comment type="similarity">
    <text evidence="1 2">Belongs to the peptidase C14A family.</text>
</comment>
<dbReference type="InterPro" id="IPR015917">
    <property type="entry name" value="Pept_C14A"/>
</dbReference>
<dbReference type="InterPro" id="IPR001309">
    <property type="entry name" value="Pept_C14_p20"/>
</dbReference>
<dbReference type="Proteomes" id="UP000515159">
    <property type="component" value="Chromosome 6"/>
</dbReference>
<evidence type="ECO:0000256" key="1">
    <source>
        <dbReference type="ARBA" id="ARBA00010134"/>
    </source>
</evidence>
<protein>
    <submittedName>
        <fullName evidence="7">Caspase-3-like</fullName>
    </submittedName>
</protein>
<keyword evidence="6" id="KW-1185">Reference proteome</keyword>
<dbReference type="PROSITE" id="PS01122">
    <property type="entry name" value="CASPASE_CYS"/>
    <property type="match status" value="1"/>
</dbReference>
<reference evidence="7" key="1">
    <citation type="submission" date="2025-08" db="UniProtKB">
        <authorList>
            <consortium name="RefSeq"/>
        </authorList>
    </citation>
    <scope>IDENTIFICATION</scope>
</reference>
<evidence type="ECO:0000259" key="4">
    <source>
        <dbReference type="PROSITE" id="PS50207"/>
    </source>
</evidence>
<dbReference type="GO" id="GO:0006508">
    <property type="term" value="P:proteolysis"/>
    <property type="evidence" value="ECO:0007669"/>
    <property type="project" value="InterPro"/>
</dbReference>
<dbReference type="PANTHER" id="PTHR22576">
    <property type="entry name" value="MUCOSA ASSOCIATED LYMPHOID TISSUE LYMPHOMA TRANSLOCATION PROTEIN 1/PARACASPASE"/>
    <property type="match status" value="1"/>
</dbReference>
<gene>
    <name evidence="7" type="primary">LOC117362930</name>
</gene>
<dbReference type="Pfam" id="PF00656">
    <property type="entry name" value="Peptidase_C14"/>
    <property type="match status" value="1"/>
</dbReference>
<dbReference type="OrthoDB" id="6116485at2759"/>
<dbReference type="PROSITE" id="PS50207">
    <property type="entry name" value="CASPASE_P10"/>
    <property type="match status" value="1"/>
</dbReference>
<evidence type="ECO:0000313" key="7">
    <source>
        <dbReference type="RefSeq" id="XP_033805912.1"/>
    </source>
</evidence>
<name>A0A6P8R7Y7_GEOSA</name>
<dbReference type="KEGG" id="gsh:117362930"/>
<evidence type="ECO:0000256" key="3">
    <source>
        <dbReference type="SAM" id="MobiDB-lite"/>
    </source>
</evidence>
<dbReference type="RefSeq" id="XP_033805912.1">
    <property type="nucleotide sequence ID" value="XM_033950021.1"/>
</dbReference>
<evidence type="ECO:0000259" key="5">
    <source>
        <dbReference type="PROSITE" id="PS50208"/>
    </source>
</evidence>